<keyword evidence="3" id="KW-0233">DNA recombination</keyword>
<evidence type="ECO:0000256" key="2">
    <source>
        <dbReference type="ARBA" id="ARBA00023125"/>
    </source>
</evidence>
<dbReference type="Pfam" id="PF00589">
    <property type="entry name" value="Phage_integrase"/>
    <property type="match status" value="1"/>
</dbReference>
<dbReference type="InterPro" id="IPR010998">
    <property type="entry name" value="Integrase_recombinase_N"/>
</dbReference>
<dbReference type="PANTHER" id="PTHR30349:SF64">
    <property type="entry name" value="PROPHAGE INTEGRASE INTD-RELATED"/>
    <property type="match status" value="1"/>
</dbReference>
<keyword evidence="2" id="KW-0238">DNA-binding</keyword>
<organism evidence="5 6">
    <name type="scientific">Kribbella albertanoniae</name>
    <dbReference type="NCBI Taxonomy" id="1266829"/>
    <lineage>
        <taxon>Bacteria</taxon>
        <taxon>Bacillati</taxon>
        <taxon>Actinomycetota</taxon>
        <taxon>Actinomycetes</taxon>
        <taxon>Propionibacteriales</taxon>
        <taxon>Kribbellaceae</taxon>
        <taxon>Kribbella</taxon>
    </lineage>
</organism>
<evidence type="ECO:0000256" key="3">
    <source>
        <dbReference type="ARBA" id="ARBA00023172"/>
    </source>
</evidence>
<dbReference type="GO" id="GO:0006310">
    <property type="term" value="P:DNA recombination"/>
    <property type="evidence" value="ECO:0007669"/>
    <property type="project" value="UniProtKB-KW"/>
</dbReference>
<evidence type="ECO:0000313" key="6">
    <source>
        <dbReference type="Proteomes" id="UP000295075"/>
    </source>
</evidence>
<evidence type="ECO:0000259" key="4">
    <source>
        <dbReference type="PROSITE" id="PS51898"/>
    </source>
</evidence>
<dbReference type="Gene3D" id="1.10.443.10">
    <property type="entry name" value="Intergrase catalytic core"/>
    <property type="match status" value="1"/>
</dbReference>
<dbReference type="GO" id="GO:0015074">
    <property type="term" value="P:DNA integration"/>
    <property type="evidence" value="ECO:0007669"/>
    <property type="project" value="InterPro"/>
</dbReference>
<dbReference type="InterPro" id="IPR002104">
    <property type="entry name" value="Integrase_catalytic"/>
</dbReference>
<dbReference type="CDD" id="cd01189">
    <property type="entry name" value="INT_ICEBs1_C_like"/>
    <property type="match status" value="1"/>
</dbReference>
<dbReference type="GO" id="GO:0003677">
    <property type="term" value="F:DNA binding"/>
    <property type="evidence" value="ECO:0007669"/>
    <property type="project" value="UniProtKB-KW"/>
</dbReference>
<feature type="domain" description="Tyr recombinase" evidence="4">
    <location>
        <begin position="179"/>
        <end position="369"/>
    </location>
</feature>
<dbReference type="InterPro" id="IPR050090">
    <property type="entry name" value="Tyrosine_recombinase_XerCD"/>
</dbReference>
<reference evidence="5 6" key="1">
    <citation type="submission" date="2019-03" db="EMBL/GenBank/DDBJ databases">
        <title>Draft genome sequences of novel Actinobacteria.</title>
        <authorList>
            <person name="Sahin N."/>
            <person name="Ay H."/>
            <person name="Saygin H."/>
        </authorList>
    </citation>
    <scope>NUCLEOTIDE SEQUENCE [LARGE SCALE GENOMIC DNA]</scope>
    <source>
        <strain evidence="5 6">JCM 30547</strain>
    </source>
</reference>
<comment type="similarity">
    <text evidence="1">Belongs to the 'phage' integrase family.</text>
</comment>
<dbReference type="Gene3D" id="1.10.150.130">
    <property type="match status" value="1"/>
</dbReference>
<dbReference type="InterPro" id="IPR011010">
    <property type="entry name" value="DNA_brk_join_enz"/>
</dbReference>
<name>A0A4R4PKH3_9ACTN</name>
<gene>
    <name evidence="5" type="ORF">E1261_30860</name>
</gene>
<dbReference type="InterPro" id="IPR013762">
    <property type="entry name" value="Integrase-like_cat_sf"/>
</dbReference>
<dbReference type="PANTHER" id="PTHR30349">
    <property type="entry name" value="PHAGE INTEGRASE-RELATED"/>
    <property type="match status" value="1"/>
</dbReference>
<comment type="caution">
    <text evidence="5">The sequence shown here is derived from an EMBL/GenBank/DDBJ whole genome shotgun (WGS) entry which is preliminary data.</text>
</comment>
<protein>
    <submittedName>
        <fullName evidence="5">Site-specific integrase</fullName>
    </submittedName>
</protein>
<evidence type="ECO:0000256" key="1">
    <source>
        <dbReference type="ARBA" id="ARBA00008857"/>
    </source>
</evidence>
<dbReference type="EMBL" id="SMKA01000190">
    <property type="protein sequence ID" value="TDC22448.1"/>
    <property type="molecule type" value="Genomic_DNA"/>
</dbReference>
<dbReference type="PROSITE" id="PS51898">
    <property type="entry name" value="TYR_RECOMBINASE"/>
    <property type="match status" value="1"/>
</dbReference>
<evidence type="ECO:0000313" key="5">
    <source>
        <dbReference type="EMBL" id="TDC22448.1"/>
    </source>
</evidence>
<sequence>MASVVKRVGKTGTSWQVKWRYSGRRTGAGQSVTLDSERDAKRLKAAVEVRGHMVYDTDPEVLDRSIIGIRPTTPGEQPAVGGPTFEAVMDEWLDQHEGRGSTVRTHRARKCQLSAWLAVPIESLTDSDAEALKNDLSKRGLAPRPALSTAKAVCTYAVKRRLIPGNPFATVKIHRPDLKAWHRLSEEDFALLIKHAKTGDMRLMIETAYESGLREGELCALKPERVIIRKGRAWLAVRLTATRTDDGGWATGEPKTDNGIRDVEIPLDLGQRLKAHGNKHWTFPSRTGRMLSPGTVQTRWRRLREKIAPLGFSVPEARFHDIRHTFASDALDAGADDLGVSRDVGHSSIQITHDIYGHPSERKGNERMQKLQAWRAQTAPADRHLKAVS</sequence>
<dbReference type="OrthoDB" id="1822491at2"/>
<dbReference type="AlphaFoldDB" id="A0A4R4PKH3"/>
<dbReference type="SUPFAM" id="SSF56349">
    <property type="entry name" value="DNA breaking-rejoining enzymes"/>
    <property type="match status" value="1"/>
</dbReference>
<accession>A0A4R4PKH3</accession>
<keyword evidence="6" id="KW-1185">Reference proteome</keyword>
<dbReference type="Proteomes" id="UP000295075">
    <property type="component" value="Unassembled WGS sequence"/>
</dbReference>
<dbReference type="RefSeq" id="WP_132412774.1">
    <property type="nucleotide sequence ID" value="NZ_SMKA01000190.1"/>
</dbReference>
<proteinExistence type="inferred from homology"/>